<dbReference type="GO" id="GO:0005506">
    <property type="term" value="F:iron ion binding"/>
    <property type="evidence" value="ECO:0007669"/>
    <property type="project" value="InterPro"/>
</dbReference>
<sequence length="548" mass="61399">MDGSILMDLKDLLVNLSLSEAVLYFVFALFVWYLSILVYRLTLHPLAKYPGRLEEKLSDWPLVYYCIKGNRHIKQYLAHEKYGPIVRDGPNSLSFRSSEALKAIYGTNAHVKKGDWYLTLDISAGAPSVQMIIDQHQHALRRRVMSPAFSEKALRDAEPLINANAIKLIDRMVEGIGCKKGEWSSGFNLQQWVAYYGYDFISDLAFGKSFQLLDEPSHRFVPQVLRSASLFLYYVGYLPFAPLVRPLLGTSIQDHFPGQAAKDSLKYTNLANSRLAERIEREKKRKESGVPDAMVERKDVFHYLLNSVDPNTGKTFSVEELQADTSLLIAAGSDGVTLAVCALLFYGLQRPSILAKLADEIREAFPTQDDITTPKLNQLPWLQACIEESLRIAPPKPGSLPRIVLPGGTTIDGKHVPAGTTVGVSHYVIHRNADVFPEPNEFRPERWIITSPSSPDGVSAEQLAAQKRAYCPFGIGPMNCIGKNMAYLATKLALAQLFWRFDFRIDGELVGGGAKDLGKGRRDEQEYQLYDWIIGFPDGPMVQARIRV</sequence>
<keyword evidence="6 8" id="KW-0408">Iron</keyword>
<evidence type="ECO:0000256" key="5">
    <source>
        <dbReference type="ARBA" id="ARBA00023002"/>
    </source>
</evidence>
<dbReference type="PANTHER" id="PTHR24305">
    <property type="entry name" value="CYTOCHROME P450"/>
    <property type="match status" value="1"/>
</dbReference>
<feature type="binding site" description="axial binding residue" evidence="8">
    <location>
        <position position="480"/>
    </location>
    <ligand>
        <name>heme</name>
        <dbReference type="ChEBI" id="CHEBI:30413"/>
    </ligand>
    <ligandPart>
        <name>Fe</name>
        <dbReference type="ChEBI" id="CHEBI:18248"/>
    </ligandPart>
</feature>
<dbReference type="SUPFAM" id="SSF48264">
    <property type="entry name" value="Cytochrome P450"/>
    <property type="match status" value="1"/>
</dbReference>
<dbReference type="AlphaFoldDB" id="A0A6A5YJC0"/>
<organism evidence="10 11">
    <name type="scientific">Lophiotrema nucula</name>
    <dbReference type="NCBI Taxonomy" id="690887"/>
    <lineage>
        <taxon>Eukaryota</taxon>
        <taxon>Fungi</taxon>
        <taxon>Dikarya</taxon>
        <taxon>Ascomycota</taxon>
        <taxon>Pezizomycotina</taxon>
        <taxon>Dothideomycetes</taxon>
        <taxon>Pleosporomycetidae</taxon>
        <taxon>Pleosporales</taxon>
        <taxon>Lophiotremataceae</taxon>
        <taxon>Lophiotrema</taxon>
    </lineage>
</organism>
<evidence type="ECO:0000313" key="10">
    <source>
        <dbReference type="EMBL" id="KAF2107070.1"/>
    </source>
</evidence>
<name>A0A6A5YJC0_9PLEO</name>
<keyword evidence="3 8" id="KW-0349">Heme</keyword>
<dbReference type="Pfam" id="PF00067">
    <property type="entry name" value="p450"/>
    <property type="match status" value="1"/>
</dbReference>
<dbReference type="Gene3D" id="1.10.630.10">
    <property type="entry name" value="Cytochrome P450"/>
    <property type="match status" value="1"/>
</dbReference>
<evidence type="ECO:0000256" key="1">
    <source>
        <dbReference type="ARBA" id="ARBA00001971"/>
    </source>
</evidence>
<keyword evidence="9" id="KW-1133">Transmembrane helix</keyword>
<evidence type="ECO:0000256" key="9">
    <source>
        <dbReference type="SAM" id="Phobius"/>
    </source>
</evidence>
<dbReference type="Proteomes" id="UP000799770">
    <property type="component" value="Unassembled WGS sequence"/>
</dbReference>
<keyword evidence="5" id="KW-0560">Oxidoreductase</keyword>
<dbReference type="PRINTS" id="PR00465">
    <property type="entry name" value="EP450IV"/>
</dbReference>
<dbReference type="PRINTS" id="PR00385">
    <property type="entry name" value="P450"/>
</dbReference>
<reference evidence="10" key="1">
    <citation type="journal article" date="2020" name="Stud. Mycol.">
        <title>101 Dothideomycetes genomes: a test case for predicting lifestyles and emergence of pathogens.</title>
        <authorList>
            <person name="Haridas S."/>
            <person name="Albert R."/>
            <person name="Binder M."/>
            <person name="Bloem J."/>
            <person name="Labutti K."/>
            <person name="Salamov A."/>
            <person name="Andreopoulos B."/>
            <person name="Baker S."/>
            <person name="Barry K."/>
            <person name="Bills G."/>
            <person name="Bluhm B."/>
            <person name="Cannon C."/>
            <person name="Castanera R."/>
            <person name="Culley D."/>
            <person name="Daum C."/>
            <person name="Ezra D."/>
            <person name="Gonzalez J."/>
            <person name="Henrissat B."/>
            <person name="Kuo A."/>
            <person name="Liang C."/>
            <person name="Lipzen A."/>
            <person name="Lutzoni F."/>
            <person name="Magnuson J."/>
            <person name="Mondo S."/>
            <person name="Nolan M."/>
            <person name="Ohm R."/>
            <person name="Pangilinan J."/>
            <person name="Park H.-J."/>
            <person name="Ramirez L."/>
            <person name="Alfaro M."/>
            <person name="Sun H."/>
            <person name="Tritt A."/>
            <person name="Yoshinaga Y."/>
            <person name="Zwiers L.-H."/>
            <person name="Turgeon B."/>
            <person name="Goodwin S."/>
            <person name="Spatafora J."/>
            <person name="Crous P."/>
            <person name="Grigoriev I."/>
        </authorList>
    </citation>
    <scope>NUCLEOTIDE SEQUENCE</scope>
    <source>
        <strain evidence="10">CBS 627.86</strain>
    </source>
</reference>
<keyword evidence="9" id="KW-0472">Membrane</keyword>
<evidence type="ECO:0000256" key="8">
    <source>
        <dbReference type="PIRSR" id="PIRSR602403-1"/>
    </source>
</evidence>
<dbReference type="InterPro" id="IPR001128">
    <property type="entry name" value="Cyt_P450"/>
</dbReference>
<evidence type="ECO:0000256" key="2">
    <source>
        <dbReference type="ARBA" id="ARBA00010617"/>
    </source>
</evidence>
<dbReference type="InterPro" id="IPR036396">
    <property type="entry name" value="Cyt_P450_sf"/>
</dbReference>
<gene>
    <name evidence="10" type="ORF">BDV96DRAFT_654158</name>
</gene>
<keyword evidence="7" id="KW-0503">Monooxygenase</keyword>
<protein>
    <submittedName>
        <fullName evidence="10">Isotrichodermin C-15 hydroxylase</fullName>
    </submittedName>
</protein>
<evidence type="ECO:0000256" key="6">
    <source>
        <dbReference type="ARBA" id="ARBA00023004"/>
    </source>
</evidence>
<feature type="transmembrane region" description="Helical" evidence="9">
    <location>
        <begin position="12"/>
        <end position="34"/>
    </location>
</feature>
<comment type="similarity">
    <text evidence="2">Belongs to the cytochrome P450 family.</text>
</comment>
<dbReference type="InterPro" id="IPR050121">
    <property type="entry name" value="Cytochrome_P450_monoxygenase"/>
</dbReference>
<dbReference type="EMBL" id="ML977357">
    <property type="protein sequence ID" value="KAF2107070.1"/>
    <property type="molecule type" value="Genomic_DNA"/>
</dbReference>
<evidence type="ECO:0000256" key="7">
    <source>
        <dbReference type="ARBA" id="ARBA00023033"/>
    </source>
</evidence>
<evidence type="ECO:0000256" key="4">
    <source>
        <dbReference type="ARBA" id="ARBA00022723"/>
    </source>
</evidence>
<evidence type="ECO:0000256" key="3">
    <source>
        <dbReference type="ARBA" id="ARBA00022617"/>
    </source>
</evidence>
<keyword evidence="9" id="KW-0812">Transmembrane</keyword>
<dbReference type="PANTHER" id="PTHR24305:SF237">
    <property type="entry name" value="CYTOCHROME P450 MONOOXYGENASE ATNE-RELATED"/>
    <property type="match status" value="1"/>
</dbReference>
<proteinExistence type="inferred from homology"/>
<dbReference type="GO" id="GO:0004497">
    <property type="term" value="F:monooxygenase activity"/>
    <property type="evidence" value="ECO:0007669"/>
    <property type="project" value="UniProtKB-KW"/>
</dbReference>
<dbReference type="GO" id="GO:0020037">
    <property type="term" value="F:heme binding"/>
    <property type="evidence" value="ECO:0007669"/>
    <property type="project" value="InterPro"/>
</dbReference>
<comment type="cofactor">
    <cofactor evidence="1 8">
        <name>heme</name>
        <dbReference type="ChEBI" id="CHEBI:30413"/>
    </cofactor>
</comment>
<dbReference type="CDD" id="cd11061">
    <property type="entry name" value="CYP67-like"/>
    <property type="match status" value="1"/>
</dbReference>
<accession>A0A6A5YJC0</accession>
<evidence type="ECO:0000313" key="11">
    <source>
        <dbReference type="Proteomes" id="UP000799770"/>
    </source>
</evidence>
<dbReference type="GO" id="GO:0016705">
    <property type="term" value="F:oxidoreductase activity, acting on paired donors, with incorporation or reduction of molecular oxygen"/>
    <property type="evidence" value="ECO:0007669"/>
    <property type="project" value="InterPro"/>
</dbReference>
<dbReference type="InterPro" id="IPR002403">
    <property type="entry name" value="Cyt_P450_E_grp-IV"/>
</dbReference>
<keyword evidence="11" id="KW-1185">Reference proteome</keyword>
<keyword evidence="4 8" id="KW-0479">Metal-binding</keyword>
<dbReference type="OrthoDB" id="1470350at2759"/>